<reference evidence="7" key="1">
    <citation type="submission" date="2016-10" db="EMBL/GenBank/DDBJ databases">
        <authorList>
            <person name="Varghese N."/>
            <person name="Submissions S."/>
        </authorList>
    </citation>
    <scope>NUCLEOTIDE SEQUENCE [LARGE SCALE GENOMIC DNA]</scope>
    <source>
        <strain evidence="7">OK042</strain>
    </source>
</reference>
<evidence type="ECO:0000256" key="3">
    <source>
        <dbReference type="PIRSR" id="PIRSR618191-1"/>
    </source>
</evidence>
<dbReference type="PANTHER" id="PTHR35530:SF1">
    <property type="entry name" value="2-HYDROXYMUCONATE TAUTOMERASE"/>
    <property type="match status" value="1"/>
</dbReference>
<keyword evidence="7" id="KW-1185">Reference proteome</keyword>
<organism evidence="6 7">
    <name type="scientific">Brevibacillus centrosporus</name>
    <dbReference type="NCBI Taxonomy" id="54910"/>
    <lineage>
        <taxon>Bacteria</taxon>
        <taxon>Bacillati</taxon>
        <taxon>Bacillota</taxon>
        <taxon>Bacilli</taxon>
        <taxon>Bacillales</taxon>
        <taxon>Paenibacillaceae</taxon>
        <taxon>Brevibacillus</taxon>
    </lineage>
</organism>
<dbReference type="NCBIfam" id="NF002524">
    <property type="entry name" value="PRK01964.1"/>
    <property type="match status" value="1"/>
</dbReference>
<dbReference type="PANTHER" id="PTHR35530">
    <property type="entry name" value="TAUTOMERASE-RELATED"/>
    <property type="match status" value="1"/>
</dbReference>
<dbReference type="Gene3D" id="3.30.429.10">
    <property type="entry name" value="Macrophage Migration Inhibitory Factor"/>
    <property type="match status" value="1"/>
</dbReference>
<dbReference type="EC" id="5.3.2.-" evidence="4"/>
<sequence length="75" mass="8461">MTEYGIMGDRGMPIIQIQIMEGRSPEKVKSLIQRVTETVAEELDSPKERIRVLVTEVPKTHWGIGGVPASDRQDR</sequence>
<accession>A0A1I3XD42</accession>
<comment type="similarity">
    <text evidence="1 4">Belongs to the 4-oxalocrotonate tautomerase family.</text>
</comment>
<evidence type="ECO:0000259" key="5">
    <source>
        <dbReference type="Pfam" id="PF01361"/>
    </source>
</evidence>
<dbReference type="STRING" id="1884381.SAMN05518846_109178"/>
<dbReference type="CDD" id="cd00491">
    <property type="entry name" value="4Oxalocrotonate_Tautomerase"/>
    <property type="match status" value="1"/>
</dbReference>
<dbReference type="GO" id="GO:0016853">
    <property type="term" value="F:isomerase activity"/>
    <property type="evidence" value="ECO:0007669"/>
    <property type="project" value="UniProtKB-UniRule"/>
</dbReference>
<evidence type="ECO:0000256" key="2">
    <source>
        <dbReference type="ARBA" id="ARBA00023235"/>
    </source>
</evidence>
<evidence type="ECO:0000313" key="6">
    <source>
        <dbReference type="EMBL" id="SFK17437.1"/>
    </source>
</evidence>
<dbReference type="InterPro" id="IPR004370">
    <property type="entry name" value="4-OT-like_dom"/>
</dbReference>
<dbReference type="InterPro" id="IPR018191">
    <property type="entry name" value="4-OT"/>
</dbReference>
<evidence type="ECO:0000313" key="7">
    <source>
        <dbReference type="Proteomes" id="UP000198915"/>
    </source>
</evidence>
<dbReference type="InterPro" id="IPR014347">
    <property type="entry name" value="Tautomerase/MIF_sf"/>
</dbReference>
<evidence type="ECO:0000256" key="1">
    <source>
        <dbReference type="ARBA" id="ARBA00006723"/>
    </source>
</evidence>
<gene>
    <name evidence="6" type="ORF">SAMN05518846_109178</name>
</gene>
<proteinExistence type="inferred from homology"/>
<feature type="active site" description="Proton acceptor; via imino nitrogen" evidence="3">
    <location>
        <position position="13"/>
    </location>
</feature>
<evidence type="ECO:0000256" key="4">
    <source>
        <dbReference type="RuleBase" id="RU362032"/>
    </source>
</evidence>
<dbReference type="EMBL" id="FORT01000009">
    <property type="protein sequence ID" value="SFK17437.1"/>
    <property type="molecule type" value="Genomic_DNA"/>
</dbReference>
<dbReference type="Pfam" id="PF01361">
    <property type="entry name" value="Tautomerase"/>
    <property type="match status" value="1"/>
</dbReference>
<name>A0A1I3XD42_9BACL</name>
<dbReference type="SUPFAM" id="SSF55331">
    <property type="entry name" value="Tautomerase/MIF"/>
    <property type="match status" value="1"/>
</dbReference>
<dbReference type="NCBIfam" id="TIGR00013">
    <property type="entry name" value="taut"/>
    <property type="match status" value="1"/>
</dbReference>
<dbReference type="AlphaFoldDB" id="A0A1I3XD42"/>
<feature type="domain" description="4-oxalocrotonate tautomerase-like" evidence="5">
    <location>
        <begin position="13"/>
        <end position="71"/>
    </location>
</feature>
<dbReference type="NCBIfam" id="NF002571">
    <property type="entry name" value="PRK02220.1"/>
    <property type="match status" value="1"/>
</dbReference>
<keyword evidence="2 4" id="KW-0413">Isomerase</keyword>
<protein>
    <recommendedName>
        <fullName evidence="4">Tautomerase</fullName>
        <ecNumber evidence="4">5.3.2.-</ecNumber>
    </recommendedName>
</protein>
<dbReference type="Proteomes" id="UP000198915">
    <property type="component" value="Unassembled WGS sequence"/>
</dbReference>